<comment type="similarity">
    <text evidence="1 6">Belongs to the peptidase A1 family.</text>
</comment>
<dbReference type="Proteomes" id="UP001321760">
    <property type="component" value="Unassembled WGS sequence"/>
</dbReference>
<evidence type="ECO:0000256" key="2">
    <source>
        <dbReference type="ARBA" id="ARBA00022670"/>
    </source>
</evidence>
<keyword evidence="3 6" id="KW-0064">Aspartyl protease</keyword>
<keyword evidence="2 6" id="KW-0645">Protease</keyword>
<evidence type="ECO:0000256" key="1">
    <source>
        <dbReference type="ARBA" id="ARBA00007447"/>
    </source>
</evidence>
<dbReference type="InterPro" id="IPR001969">
    <property type="entry name" value="Aspartic_peptidase_AS"/>
</dbReference>
<feature type="chain" id="PRO_5043720731" evidence="7">
    <location>
        <begin position="17"/>
        <end position="431"/>
    </location>
</feature>
<proteinExistence type="inferred from homology"/>
<comment type="caution">
    <text evidence="9">The sequence shown here is derived from an EMBL/GenBank/DDBJ whole genome shotgun (WGS) entry which is preliminary data.</text>
</comment>
<sequence>MVHLLPLLALSGLATALPPTKIGTTSLPDLSSGRLSLKQVRARSAPTSFNGALSIYQTYLKYNAPVPEYLTKAITTIAEENAAYLRKLKSKRQGKEAGSAAAIPIADVDIAWVTPVTIGTPPQTLHLDFDTGSSDLWVFSSHLPTAQIRGQTLYRPPLSTTAQLLVNHTWSIRYGDGSNSAGNVYTDNFTVGGLTVDSQAVETAMQVSTQFTRETELDGLLGLGFGTLNTVQPRRQATWFDNIKPKLEKPLFAVDFKHKAEGTYDFGFIDPAKHTSNFSWTAIDPNPGYWLWASPGYSVASQPWVSSNIIGIADTGTTLLYLPTAVVNAYYSAIPGASNSRTYGGYVFPCNTNPPPFTFGVGSEKFSIPGKFINYGPASLGANTCFGGIQSSAQVGINIWGGTALKAAFVVFEAGERPRMGFAEKKFNVEV</sequence>
<dbReference type="SUPFAM" id="SSF50630">
    <property type="entry name" value="Acid proteases"/>
    <property type="match status" value="1"/>
</dbReference>
<keyword evidence="10" id="KW-1185">Reference proteome</keyword>
<accession>A0AAV9H5Z3</accession>
<organism evidence="9 10">
    <name type="scientific">Podospora aff. communis PSN243</name>
    <dbReference type="NCBI Taxonomy" id="3040156"/>
    <lineage>
        <taxon>Eukaryota</taxon>
        <taxon>Fungi</taxon>
        <taxon>Dikarya</taxon>
        <taxon>Ascomycota</taxon>
        <taxon>Pezizomycotina</taxon>
        <taxon>Sordariomycetes</taxon>
        <taxon>Sordariomycetidae</taxon>
        <taxon>Sordariales</taxon>
        <taxon>Podosporaceae</taxon>
        <taxon>Podospora</taxon>
    </lineage>
</organism>
<evidence type="ECO:0000256" key="3">
    <source>
        <dbReference type="ARBA" id="ARBA00022750"/>
    </source>
</evidence>
<feature type="signal peptide" evidence="7">
    <location>
        <begin position="1"/>
        <end position="16"/>
    </location>
</feature>
<dbReference type="InterPro" id="IPR034163">
    <property type="entry name" value="Aspergillopepsin-like_cat_dom"/>
</dbReference>
<evidence type="ECO:0000256" key="7">
    <source>
        <dbReference type="SAM" id="SignalP"/>
    </source>
</evidence>
<dbReference type="GO" id="GO:0006508">
    <property type="term" value="P:proteolysis"/>
    <property type="evidence" value="ECO:0007669"/>
    <property type="project" value="UniProtKB-KW"/>
</dbReference>
<dbReference type="PRINTS" id="PR00792">
    <property type="entry name" value="PEPSIN"/>
</dbReference>
<keyword evidence="4 6" id="KW-0378">Hydrolase</keyword>
<evidence type="ECO:0000256" key="6">
    <source>
        <dbReference type="RuleBase" id="RU000454"/>
    </source>
</evidence>
<feature type="domain" description="Peptidase A1" evidence="8">
    <location>
        <begin position="112"/>
        <end position="423"/>
    </location>
</feature>
<evidence type="ECO:0000259" key="8">
    <source>
        <dbReference type="PROSITE" id="PS51767"/>
    </source>
</evidence>
<feature type="active site" evidence="5">
    <location>
        <position position="130"/>
    </location>
</feature>
<evidence type="ECO:0000256" key="5">
    <source>
        <dbReference type="PIRSR" id="PIRSR601461-1"/>
    </source>
</evidence>
<protein>
    <submittedName>
        <fullName evidence="9">Aspartic-type endopeptidase</fullName>
    </submittedName>
</protein>
<reference evidence="9" key="2">
    <citation type="submission" date="2023-05" db="EMBL/GenBank/DDBJ databases">
        <authorList>
            <consortium name="Lawrence Berkeley National Laboratory"/>
            <person name="Steindorff A."/>
            <person name="Hensen N."/>
            <person name="Bonometti L."/>
            <person name="Westerberg I."/>
            <person name="Brannstrom I.O."/>
            <person name="Guillou S."/>
            <person name="Cros-Aarteil S."/>
            <person name="Calhoun S."/>
            <person name="Haridas S."/>
            <person name="Kuo A."/>
            <person name="Mondo S."/>
            <person name="Pangilinan J."/>
            <person name="Riley R."/>
            <person name="Labutti K."/>
            <person name="Andreopoulos B."/>
            <person name="Lipzen A."/>
            <person name="Chen C."/>
            <person name="Yanf M."/>
            <person name="Daum C."/>
            <person name="Ng V."/>
            <person name="Clum A."/>
            <person name="Ohm R."/>
            <person name="Martin F."/>
            <person name="Silar P."/>
            <person name="Natvig D."/>
            <person name="Lalanne C."/>
            <person name="Gautier V."/>
            <person name="Ament-Velasquez S.L."/>
            <person name="Kruys A."/>
            <person name="Hutchinson M.I."/>
            <person name="Powell A.J."/>
            <person name="Barry K."/>
            <person name="Miller A.N."/>
            <person name="Grigoriev I.V."/>
            <person name="Debuchy R."/>
            <person name="Gladieux P."/>
            <person name="Thoren M.H."/>
            <person name="Johannesson H."/>
        </authorList>
    </citation>
    <scope>NUCLEOTIDE SEQUENCE</scope>
    <source>
        <strain evidence="9">PSN243</strain>
    </source>
</reference>
<dbReference type="PANTHER" id="PTHR47966:SF2">
    <property type="entry name" value="ASPERGILLOPEPSIN-1-RELATED"/>
    <property type="match status" value="1"/>
</dbReference>
<dbReference type="FunFam" id="2.40.70.10:FF:000026">
    <property type="entry name" value="Endothiapepsin"/>
    <property type="match status" value="1"/>
</dbReference>
<dbReference type="Gene3D" id="2.40.70.10">
    <property type="entry name" value="Acid Proteases"/>
    <property type="match status" value="2"/>
</dbReference>
<dbReference type="GO" id="GO:0004190">
    <property type="term" value="F:aspartic-type endopeptidase activity"/>
    <property type="evidence" value="ECO:0007669"/>
    <property type="project" value="UniProtKB-KW"/>
</dbReference>
<dbReference type="InterPro" id="IPR033121">
    <property type="entry name" value="PEPTIDASE_A1"/>
</dbReference>
<evidence type="ECO:0000256" key="4">
    <source>
        <dbReference type="ARBA" id="ARBA00022801"/>
    </source>
</evidence>
<dbReference type="Pfam" id="PF00026">
    <property type="entry name" value="Asp"/>
    <property type="match status" value="1"/>
</dbReference>
<evidence type="ECO:0000313" key="10">
    <source>
        <dbReference type="Proteomes" id="UP001321760"/>
    </source>
</evidence>
<dbReference type="CDD" id="cd06097">
    <property type="entry name" value="Aspergillopepsin_like"/>
    <property type="match status" value="1"/>
</dbReference>
<evidence type="ECO:0000313" key="9">
    <source>
        <dbReference type="EMBL" id="KAK4455364.1"/>
    </source>
</evidence>
<dbReference type="EMBL" id="MU865914">
    <property type="protein sequence ID" value="KAK4455364.1"/>
    <property type="molecule type" value="Genomic_DNA"/>
</dbReference>
<name>A0AAV9H5Z3_9PEZI</name>
<dbReference type="FunFam" id="2.40.70.10:FF:000024">
    <property type="entry name" value="Endothiapepsin"/>
    <property type="match status" value="1"/>
</dbReference>
<reference evidence="9" key="1">
    <citation type="journal article" date="2023" name="Mol. Phylogenet. Evol.">
        <title>Genome-scale phylogeny and comparative genomics of the fungal order Sordariales.</title>
        <authorList>
            <person name="Hensen N."/>
            <person name="Bonometti L."/>
            <person name="Westerberg I."/>
            <person name="Brannstrom I.O."/>
            <person name="Guillou S."/>
            <person name="Cros-Aarteil S."/>
            <person name="Calhoun S."/>
            <person name="Haridas S."/>
            <person name="Kuo A."/>
            <person name="Mondo S."/>
            <person name="Pangilinan J."/>
            <person name="Riley R."/>
            <person name="LaButti K."/>
            <person name="Andreopoulos B."/>
            <person name="Lipzen A."/>
            <person name="Chen C."/>
            <person name="Yan M."/>
            <person name="Daum C."/>
            <person name="Ng V."/>
            <person name="Clum A."/>
            <person name="Steindorff A."/>
            <person name="Ohm R.A."/>
            <person name="Martin F."/>
            <person name="Silar P."/>
            <person name="Natvig D.O."/>
            <person name="Lalanne C."/>
            <person name="Gautier V."/>
            <person name="Ament-Velasquez S.L."/>
            <person name="Kruys A."/>
            <person name="Hutchinson M.I."/>
            <person name="Powell A.J."/>
            <person name="Barry K."/>
            <person name="Miller A.N."/>
            <person name="Grigoriev I.V."/>
            <person name="Debuchy R."/>
            <person name="Gladieux P."/>
            <person name="Hiltunen Thoren M."/>
            <person name="Johannesson H."/>
        </authorList>
    </citation>
    <scope>NUCLEOTIDE SEQUENCE</scope>
    <source>
        <strain evidence="9">PSN243</strain>
    </source>
</reference>
<feature type="active site" evidence="5">
    <location>
        <position position="314"/>
    </location>
</feature>
<dbReference type="PANTHER" id="PTHR47966">
    <property type="entry name" value="BETA-SITE APP-CLEAVING ENZYME, ISOFORM A-RELATED"/>
    <property type="match status" value="1"/>
</dbReference>
<dbReference type="AlphaFoldDB" id="A0AAV9H5Z3"/>
<dbReference type="InterPro" id="IPR021109">
    <property type="entry name" value="Peptidase_aspartic_dom_sf"/>
</dbReference>
<keyword evidence="7" id="KW-0732">Signal</keyword>
<dbReference type="PROSITE" id="PS51767">
    <property type="entry name" value="PEPTIDASE_A1"/>
    <property type="match status" value="1"/>
</dbReference>
<dbReference type="InterPro" id="IPR001461">
    <property type="entry name" value="Aspartic_peptidase_A1"/>
</dbReference>
<gene>
    <name evidence="9" type="ORF">QBC34DRAFT_460271</name>
</gene>
<dbReference type="PROSITE" id="PS00141">
    <property type="entry name" value="ASP_PROTEASE"/>
    <property type="match status" value="2"/>
</dbReference>